<dbReference type="SMART" id="SM00164">
    <property type="entry name" value="TBC"/>
    <property type="match status" value="1"/>
</dbReference>
<dbReference type="InterPro" id="IPR000591">
    <property type="entry name" value="DEP_dom"/>
</dbReference>
<dbReference type="PROSITE" id="PS50186">
    <property type="entry name" value="DEP"/>
    <property type="match status" value="1"/>
</dbReference>
<evidence type="ECO:0000256" key="1">
    <source>
        <dbReference type="SAM" id="MobiDB-lite"/>
    </source>
</evidence>
<dbReference type="CDD" id="cd04371">
    <property type="entry name" value="DEP"/>
    <property type="match status" value="3"/>
</dbReference>
<evidence type="ECO:0000259" key="3">
    <source>
        <dbReference type="PROSITE" id="PS50186"/>
    </source>
</evidence>
<comment type="caution">
    <text evidence="4">The sequence shown here is derived from an EMBL/GenBank/DDBJ whole genome shotgun (WGS) entry which is preliminary data.</text>
</comment>
<sequence>MVNGHELGIDIISPAVRSATKEPSRKPARGGRSLRRGASLIMKSKATLETDDLSNCDEESEWDGHDPVDMPSVSSETMQRICQEFESKLSLIEKKHPLRRKPDYIFSGSDAVSFLVSRGYASSRRIGLAIGRRLAYEFALFEHVGMDFDLLDKADVFYRFTPVEKREIVELCEEAASKGTEQEMPYNIDFIAEVFEEGVEVGPNVFHYRTYKDTFVGRDAVSFLLSHRLARTRQDAVRVGNLLHERGIFQHCCNDHNFKDKFLFYRFVPHKQRIQEQGPGALDSMPVEALAMRFRELVKPSSDPHHPFTNTFCGSAAVDAIIKGRLASSRFEAVQVGQKLAEDLQLFYCVYDNDRPFLDNAHTYYQYYHHDTASLHWLKKEKSRESERGTELMDDEEMSQAGSIEDDDLFNEHTTCQQSTEDENDGKETTVGKHSDADGPLLKMSAFNKSMRLVEDEEENEFNSSGVASIGTVDYNSSVVDALLHEDSTRYFDKYGFAVDNDIEAEVLASATDLHKKYTGCILSDDEWEELLNECSSAPPGTVSKSSLTKMKHAMRMGLADCHRMRAWTLITGVDLLMPEKNGEYDNLVKHGFKTRSNSIAGVANTTRTQTLRGVIERDLHRTFPSHILFSGSNGASDVVDSELSNTRCPYSDLQRDEPDVRSSQMSSSISTSGEIMSPEELCGNSGTAALRRILYAYSVYDPDVGYCQGMNFIAGLFLTFLPEEESFWMLVALMNEEPYNMRSMFLENMSGTHKALYIVDKLIKKYLPKLSKYFQRENIEVSMFATQWIMTVFSSTFPFELVARVWDIFLVEGWKVVYRVIISLLSQASSDLMELTMEEIFDYFRDFSSRVDGHGVILASLNIPMKNKILRKYGDEWGRLQYGPMSRKSSMESNSSGRSGSKTSSVNTPVIYKKRITKKIVPTFVQKKLPFRS</sequence>
<dbReference type="Pfam" id="PF00610">
    <property type="entry name" value="DEP"/>
    <property type="match status" value="1"/>
</dbReference>
<feature type="compositionally biased region" description="Basic residues" evidence="1">
    <location>
        <begin position="26"/>
        <end position="35"/>
    </location>
</feature>
<feature type="compositionally biased region" description="Low complexity" evidence="1">
    <location>
        <begin position="886"/>
        <end position="906"/>
    </location>
</feature>
<dbReference type="PROSITE" id="PS50086">
    <property type="entry name" value="TBC_RABGAP"/>
    <property type="match status" value="1"/>
</dbReference>
<keyword evidence="5" id="KW-1185">Reference proteome</keyword>
<feature type="compositionally biased region" description="Acidic residues" evidence="1">
    <location>
        <begin position="392"/>
        <end position="409"/>
    </location>
</feature>
<dbReference type="InterPro" id="IPR036390">
    <property type="entry name" value="WH_DNA-bd_sf"/>
</dbReference>
<feature type="compositionally biased region" description="Basic and acidic residues" evidence="1">
    <location>
        <begin position="426"/>
        <end position="435"/>
    </location>
</feature>
<dbReference type="SUPFAM" id="SSF47923">
    <property type="entry name" value="Ypt/Rab-GAP domain of gyp1p"/>
    <property type="match status" value="2"/>
</dbReference>
<dbReference type="EMBL" id="JALLPJ020000854">
    <property type="protein sequence ID" value="KAL3781249.1"/>
    <property type="molecule type" value="Genomic_DNA"/>
</dbReference>
<feature type="domain" description="DEP" evidence="3">
    <location>
        <begin position="195"/>
        <end position="269"/>
    </location>
</feature>
<dbReference type="InterPro" id="IPR000195">
    <property type="entry name" value="Rab-GAP-TBC_dom"/>
</dbReference>
<dbReference type="SMART" id="SM00049">
    <property type="entry name" value="DEP"/>
    <property type="match status" value="3"/>
</dbReference>
<feature type="region of interest" description="Disordered" evidence="1">
    <location>
        <begin position="649"/>
        <end position="671"/>
    </location>
</feature>
<organism evidence="4 5">
    <name type="scientific">Cyclotella atomus</name>
    <dbReference type="NCBI Taxonomy" id="382360"/>
    <lineage>
        <taxon>Eukaryota</taxon>
        <taxon>Sar</taxon>
        <taxon>Stramenopiles</taxon>
        <taxon>Ochrophyta</taxon>
        <taxon>Bacillariophyta</taxon>
        <taxon>Coscinodiscophyceae</taxon>
        <taxon>Thalassiosirophycidae</taxon>
        <taxon>Stephanodiscales</taxon>
        <taxon>Stephanodiscaceae</taxon>
        <taxon>Cyclotella</taxon>
    </lineage>
</organism>
<gene>
    <name evidence="4" type="ORF">ACHAWO_011618</name>
</gene>
<feature type="domain" description="Rab-GAP TBC" evidence="2">
    <location>
        <begin position="558"/>
        <end position="814"/>
    </location>
</feature>
<reference evidence="4 5" key="1">
    <citation type="submission" date="2024-10" db="EMBL/GenBank/DDBJ databases">
        <title>Updated reference genomes for cyclostephanoid diatoms.</title>
        <authorList>
            <person name="Roberts W.R."/>
            <person name="Alverson A.J."/>
        </authorList>
    </citation>
    <scope>NUCLEOTIDE SEQUENCE [LARGE SCALE GENOMIC DNA]</scope>
    <source>
        <strain evidence="4 5">AJA010-31</strain>
    </source>
</reference>
<protein>
    <recommendedName>
        <fullName evidence="6">Rab-GAP TBC domain-containing protein</fullName>
    </recommendedName>
</protein>
<feature type="region of interest" description="Disordered" evidence="1">
    <location>
        <begin position="17"/>
        <end position="36"/>
    </location>
</feature>
<dbReference type="InterPro" id="IPR036388">
    <property type="entry name" value="WH-like_DNA-bd_sf"/>
</dbReference>
<proteinExistence type="predicted"/>
<accession>A0ABD3NZU8</accession>
<evidence type="ECO:0000313" key="4">
    <source>
        <dbReference type="EMBL" id="KAL3781249.1"/>
    </source>
</evidence>
<dbReference type="InterPro" id="IPR035969">
    <property type="entry name" value="Rab-GAP_TBC_sf"/>
</dbReference>
<dbReference type="PANTHER" id="PTHR47219">
    <property type="entry name" value="RAB GTPASE-ACTIVATING PROTEIN 1-LIKE"/>
    <property type="match status" value="1"/>
</dbReference>
<dbReference type="Gene3D" id="1.10.8.270">
    <property type="entry name" value="putative rabgap domain of human tbc1 domain family member 14 like domains"/>
    <property type="match status" value="1"/>
</dbReference>
<dbReference type="Gene3D" id="1.10.10.10">
    <property type="entry name" value="Winged helix-like DNA-binding domain superfamily/Winged helix DNA-binding domain"/>
    <property type="match status" value="3"/>
</dbReference>
<dbReference type="AlphaFoldDB" id="A0ABD3NZU8"/>
<evidence type="ECO:0008006" key="6">
    <source>
        <dbReference type="Google" id="ProtNLM"/>
    </source>
</evidence>
<evidence type="ECO:0000313" key="5">
    <source>
        <dbReference type="Proteomes" id="UP001530400"/>
    </source>
</evidence>
<feature type="region of interest" description="Disordered" evidence="1">
    <location>
        <begin position="885"/>
        <end position="906"/>
    </location>
</feature>
<dbReference type="Gene3D" id="1.10.472.80">
    <property type="entry name" value="Ypt/Rab-GAP domain of gyp1p, domain 3"/>
    <property type="match status" value="1"/>
</dbReference>
<dbReference type="Proteomes" id="UP001530400">
    <property type="component" value="Unassembled WGS sequence"/>
</dbReference>
<dbReference type="PANTHER" id="PTHR47219:SF9">
    <property type="entry name" value="GTPASE ACTIVATING PROTEIN AND CENTROSOME-ASSOCIATED, ISOFORM B"/>
    <property type="match status" value="1"/>
</dbReference>
<dbReference type="SUPFAM" id="SSF46785">
    <property type="entry name" value="Winged helix' DNA-binding domain"/>
    <property type="match status" value="3"/>
</dbReference>
<feature type="region of interest" description="Disordered" evidence="1">
    <location>
        <begin position="386"/>
        <end position="435"/>
    </location>
</feature>
<dbReference type="InterPro" id="IPR050302">
    <property type="entry name" value="Rab_GAP_TBC_domain"/>
</dbReference>
<evidence type="ECO:0000259" key="2">
    <source>
        <dbReference type="PROSITE" id="PS50086"/>
    </source>
</evidence>
<name>A0ABD3NZU8_9STRA</name>
<dbReference type="Pfam" id="PF00566">
    <property type="entry name" value="RabGAP-TBC"/>
    <property type="match status" value="1"/>
</dbReference>